<organism evidence="2 3">
    <name type="scientific">Robiginitalea myxolifaciens</name>
    <dbReference type="NCBI Taxonomy" id="400055"/>
    <lineage>
        <taxon>Bacteria</taxon>
        <taxon>Pseudomonadati</taxon>
        <taxon>Bacteroidota</taxon>
        <taxon>Flavobacteriia</taxon>
        <taxon>Flavobacteriales</taxon>
        <taxon>Flavobacteriaceae</taxon>
        <taxon>Robiginitalea</taxon>
    </lineage>
</organism>
<reference evidence="2 3" key="1">
    <citation type="submission" date="2016-10" db="EMBL/GenBank/DDBJ databases">
        <authorList>
            <person name="de Groot N.N."/>
        </authorList>
    </citation>
    <scope>NUCLEOTIDE SEQUENCE [LARGE SCALE GENOMIC DNA]</scope>
    <source>
        <strain evidence="2 3">DSM 21019</strain>
    </source>
</reference>
<dbReference type="STRING" id="400055.SAMN04490243_0326"/>
<dbReference type="Pfam" id="PF12836">
    <property type="entry name" value="HHH_3"/>
    <property type="match status" value="2"/>
</dbReference>
<dbReference type="InterPro" id="IPR051675">
    <property type="entry name" value="Endo/Exo/Phosphatase_dom_1"/>
</dbReference>
<dbReference type="PANTHER" id="PTHR21180:SF32">
    <property type="entry name" value="ENDONUCLEASE_EXONUCLEASE_PHOSPHATASE FAMILY DOMAIN-CONTAINING PROTEIN 1"/>
    <property type="match status" value="1"/>
</dbReference>
<proteinExistence type="predicted"/>
<dbReference type="SUPFAM" id="SSF47781">
    <property type="entry name" value="RuvA domain 2-like"/>
    <property type="match status" value="2"/>
</dbReference>
<feature type="region of interest" description="Disordered" evidence="1">
    <location>
        <begin position="47"/>
        <end position="79"/>
    </location>
</feature>
<evidence type="ECO:0000313" key="3">
    <source>
        <dbReference type="Proteomes" id="UP000199534"/>
    </source>
</evidence>
<dbReference type="Proteomes" id="UP000199534">
    <property type="component" value="Unassembled WGS sequence"/>
</dbReference>
<name>A0A1I6FP21_9FLAO</name>
<dbReference type="EMBL" id="FOYQ01000001">
    <property type="protein sequence ID" value="SFR31693.1"/>
    <property type="molecule type" value="Genomic_DNA"/>
</dbReference>
<dbReference type="GO" id="GO:0015627">
    <property type="term" value="C:type II protein secretion system complex"/>
    <property type="evidence" value="ECO:0007669"/>
    <property type="project" value="TreeGrafter"/>
</dbReference>
<dbReference type="GO" id="GO:0015628">
    <property type="term" value="P:protein secretion by the type II secretion system"/>
    <property type="evidence" value="ECO:0007669"/>
    <property type="project" value="TreeGrafter"/>
</dbReference>
<dbReference type="PANTHER" id="PTHR21180">
    <property type="entry name" value="ENDONUCLEASE/EXONUCLEASE/PHOSPHATASE FAMILY DOMAIN-CONTAINING PROTEIN 1"/>
    <property type="match status" value="1"/>
</dbReference>
<dbReference type="AlphaFoldDB" id="A0A1I6FP21"/>
<evidence type="ECO:0000256" key="1">
    <source>
        <dbReference type="SAM" id="MobiDB-lite"/>
    </source>
</evidence>
<evidence type="ECO:0000313" key="2">
    <source>
        <dbReference type="EMBL" id="SFR31693.1"/>
    </source>
</evidence>
<accession>A0A1I6FP21</accession>
<gene>
    <name evidence="2" type="ORF">SAMN04490243_0326</name>
</gene>
<dbReference type="InterPro" id="IPR010994">
    <property type="entry name" value="RuvA_2-like"/>
</dbReference>
<keyword evidence="3" id="KW-1185">Reference proteome</keyword>
<dbReference type="Gene3D" id="1.10.150.280">
    <property type="entry name" value="AF1531-like domain"/>
    <property type="match status" value="2"/>
</dbReference>
<sequence length="204" mass="23025">MYIFLLLSLGLRLWLPGLLRPDPEMLLEEDSAFISWLHQQDSLQRLQESEAQLPGKSGQPTLTHKAPNKPQRSKQDLNTASATELQAVRGIGPILSKRILKFRDALGGFLHESQLRDVYGLSPEVAREAMKRFTIVDAPDIAPLDINTASKEELSGLIYLDWNMVNEIVRYRNAHGNISKPSELAQLLGIPQDKIDRIALYLQF</sequence>
<protein>
    <submittedName>
        <fullName evidence="2">Helix-hairpin-helix motif-containing protein</fullName>
    </submittedName>
</protein>